<reference evidence="7" key="1">
    <citation type="journal article" date="2019" name="Int. J. Syst. Evol. Microbiol.">
        <title>The Global Catalogue of Microorganisms (GCM) 10K type strain sequencing project: providing services to taxonomists for standard genome sequencing and annotation.</title>
        <authorList>
            <consortium name="The Broad Institute Genomics Platform"/>
            <consortium name="The Broad Institute Genome Sequencing Center for Infectious Disease"/>
            <person name="Wu L."/>
            <person name="Ma J."/>
        </authorList>
    </citation>
    <scope>NUCLEOTIDE SEQUENCE [LARGE SCALE GENOMIC DNA]</scope>
    <source>
        <strain evidence="7">CCUG 57263</strain>
    </source>
</reference>
<dbReference type="PANTHER" id="PTHR30204:SF94">
    <property type="entry name" value="HEAVY METAL-DEPENDENT TRANSCRIPTIONAL REGULATOR HI_0293-RELATED"/>
    <property type="match status" value="1"/>
</dbReference>
<evidence type="ECO:0000256" key="4">
    <source>
        <dbReference type="SAM" id="Coils"/>
    </source>
</evidence>
<dbReference type="Proteomes" id="UP001597120">
    <property type="component" value="Unassembled WGS sequence"/>
</dbReference>
<evidence type="ECO:0000256" key="1">
    <source>
        <dbReference type="ARBA" id="ARBA00023015"/>
    </source>
</evidence>
<dbReference type="PROSITE" id="PS50937">
    <property type="entry name" value="HTH_MERR_2"/>
    <property type="match status" value="1"/>
</dbReference>
<proteinExistence type="predicted"/>
<dbReference type="PRINTS" id="PR00040">
    <property type="entry name" value="HTHMERR"/>
</dbReference>
<feature type="domain" description="HTH merR-type" evidence="5">
    <location>
        <begin position="1"/>
        <end position="68"/>
    </location>
</feature>
<keyword evidence="4" id="KW-0175">Coiled coil</keyword>
<keyword evidence="7" id="KW-1185">Reference proteome</keyword>
<dbReference type="Gene3D" id="1.10.1660.10">
    <property type="match status" value="1"/>
</dbReference>
<protein>
    <submittedName>
        <fullName evidence="6">MerR family transcriptional regulator</fullName>
    </submittedName>
</protein>
<dbReference type="InterPro" id="IPR009061">
    <property type="entry name" value="DNA-bd_dom_put_sf"/>
</dbReference>
<evidence type="ECO:0000259" key="5">
    <source>
        <dbReference type="PROSITE" id="PS50937"/>
    </source>
</evidence>
<keyword evidence="3" id="KW-0804">Transcription</keyword>
<keyword evidence="1" id="KW-0805">Transcription regulation</keyword>
<evidence type="ECO:0000256" key="3">
    <source>
        <dbReference type="ARBA" id="ARBA00023163"/>
    </source>
</evidence>
<evidence type="ECO:0000256" key="2">
    <source>
        <dbReference type="ARBA" id="ARBA00023125"/>
    </source>
</evidence>
<dbReference type="RefSeq" id="WP_379286542.1">
    <property type="nucleotide sequence ID" value="NZ_JBHTIU010000013.1"/>
</dbReference>
<name>A0ABW3D5I1_9BACL</name>
<evidence type="ECO:0000313" key="7">
    <source>
        <dbReference type="Proteomes" id="UP001597120"/>
    </source>
</evidence>
<accession>A0ABW3D5I1</accession>
<dbReference type="InterPro" id="IPR047057">
    <property type="entry name" value="MerR_fam"/>
</dbReference>
<sequence length="132" mass="14941">MLISELSDKTGVSIRSLRYYEEKELIAPQRLENGYREYDDTDIERVKMIQLFLDLGLRTDEIAPILACSSGIPSAVTRHADAPAACASEAIDLYEGKLRDTRKQIAALKEAEAKLEELLAFWKKIKRQGKVK</sequence>
<dbReference type="Pfam" id="PF13411">
    <property type="entry name" value="MerR_1"/>
    <property type="match status" value="1"/>
</dbReference>
<dbReference type="InterPro" id="IPR000551">
    <property type="entry name" value="MerR-type_HTH_dom"/>
</dbReference>
<dbReference type="SMART" id="SM00422">
    <property type="entry name" value="HTH_MERR"/>
    <property type="match status" value="1"/>
</dbReference>
<dbReference type="SUPFAM" id="SSF46955">
    <property type="entry name" value="Putative DNA-binding domain"/>
    <property type="match status" value="1"/>
</dbReference>
<evidence type="ECO:0000313" key="6">
    <source>
        <dbReference type="EMBL" id="MFD0868516.1"/>
    </source>
</evidence>
<organism evidence="6 7">
    <name type="scientific">Paenibacillus residui</name>
    <dbReference type="NCBI Taxonomy" id="629724"/>
    <lineage>
        <taxon>Bacteria</taxon>
        <taxon>Bacillati</taxon>
        <taxon>Bacillota</taxon>
        <taxon>Bacilli</taxon>
        <taxon>Bacillales</taxon>
        <taxon>Paenibacillaceae</taxon>
        <taxon>Paenibacillus</taxon>
    </lineage>
</organism>
<keyword evidence="2" id="KW-0238">DNA-binding</keyword>
<dbReference type="PANTHER" id="PTHR30204">
    <property type="entry name" value="REDOX-CYCLING DRUG-SENSING TRANSCRIPTIONAL ACTIVATOR SOXR"/>
    <property type="match status" value="1"/>
</dbReference>
<feature type="coiled-coil region" evidence="4">
    <location>
        <begin position="91"/>
        <end position="128"/>
    </location>
</feature>
<gene>
    <name evidence="6" type="ORF">ACFQ03_05100</name>
</gene>
<comment type="caution">
    <text evidence="6">The sequence shown here is derived from an EMBL/GenBank/DDBJ whole genome shotgun (WGS) entry which is preliminary data.</text>
</comment>
<dbReference type="EMBL" id="JBHTIU010000013">
    <property type="protein sequence ID" value="MFD0868516.1"/>
    <property type="molecule type" value="Genomic_DNA"/>
</dbReference>